<proteinExistence type="predicted"/>
<dbReference type="OrthoDB" id="627603at2759"/>
<reference evidence="3" key="2">
    <citation type="submission" date="2021-02" db="EMBL/GenBank/DDBJ databases">
        <authorList>
            <person name="Kimball J.A."/>
            <person name="Haas M.W."/>
            <person name="Macchietto M."/>
            <person name="Kono T."/>
            <person name="Duquette J."/>
            <person name="Shao M."/>
        </authorList>
    </citation>
    <scope>NUCLEOTIDE SEQUENCE</scope>
    <source>
        <tissue evidence="3">Fresh leaf tissue</tissue>
    </source>
</reference>
<dbReference type="PANTHER" id="PTHR47116">
    <property type="entry name" value="PHLOEM FILAMENT PROTEIN"/>
    <property type="match status" value="1"/>
</dbReference>
<evidence type="ECO:0000313" key="4">
    <source>
        <dbReference type="Proteomes" id="UP000729402"/>
    </source>
</evidence>
<dbReference type="Proteomes" id="UP000729402">
    <property type="component" value="Unassembled WGS sequence"/>
</dbReference>
<name>A0A8J5W2R1_ZIZPA</name>
<gene>
    <name evidence="3" type="ORF">GUJ93_ZPchr0006g44282</name>
</gene>
<dbReference type="EMBL" id="JAAALK010000283">
    <property type="protein sequence ID" value="KAG8073983.1"/>
    <property type="molecule type" value="Genomic_DNA"/>
</dbReference>
<dbReference type="CDD" id="cd00042">
    <property type="entry name" value="CY"/>
    <property type="match status" value="1"/>
</dbReference>
<protein>
    <recommendedName>
        <fullName evidence="2">Cystatin domain-containing protein</fullName>
    </recommendedName>
</protein>
<dbReference type="InterPro" id="IPR027214">
    <property type="entry name" value="Cystatin"/>
</dbReference>
<organism evidence="3 4">
    <name type="scientific">Zizania palustris</name>
    <name type="common">Northern wild rice</name>
    <dbReference type="NCBI Taxonomy" id="103762"/>
    <lineage>
        <taxon>Eukaryota</taxon>
        <taxon>Viridiplantae</taxon>
        <taxon>Streptophyta</taxon>
        <taxon>Embryophyta</taxon>
        <taxon>Tracheophyta</taxon>
        <taxon>Spermatophyta</taxon>
        <taxon>Magnoliopsida</taxon>
        <taxon>Liliopsida</taxon>
        <taxon>Poales</taxon>
        <taxon>Poaceae</taxon>
        <taxon>BOP clade</taxon>
        <taxon>Oryzoideae</taxon>
        <taxon>Oryzeae</taxon>
        <taxon>Zizaniinae</taxon>
        <taxon>Zizania</taxon>
    </lineage>
</organism>
<dbReference type="AlphaFoldDB" id="A0A8J5W2R1"/>
<feature type="signal peptide" evidence="1">
    <location>
        <begin position="1"/>
        <end position="21"/>
    </location>
</feature>
<evidence type="ECO:0000313" key="3">
    <source>
        <dbReference type="EMBL" id="KAG8073983.1"/>
    </source>
</evidence>
<accession>A0A8J5W2R1</accession>
<feature type="chain" id="PRO_5035255567" description="Cystatin domain-containing protein" evidence="1">
    <location>
        <begin position="22"/>
        <end position="118"/>
    </location>
</feature>
<dbReference type="GO" id="GO:0004869">
    <property type="term" value="F:cysteine-type endopeptidase inhibitor activity"/>
    <property type="evidence" value="ECO:0007669"/>
    <property type="project" value="InterPro"/>
</dbReference>
<dbReference type="InterPro" id="IPR000010">
    <property type="entry name" value="Cystatin_dom"/>
</dbReference>
<feature type="domain" description="Cystatin" evidence="2">
    <location>
        <begin position="31"/>
        <end position="116"/>
    </location>
</feature>
<comment type="caution">
    <text evidence="3">The sequence shown here is derived from an EMBL/GenBank/DDBJ whole genome shotgun (WGS) entry which is preliminary data.</text>
</comment>
<reference evidence="3" key="1">
    <citation type="journal article" date="2021" name="bioRxiv">
        <title>Whole Genome Assembly and Annotation of Northern Wild Rice, Zizania palustris L., Supports a Whole Genome Duplication in the Zizania Genus.</title>
        <authorList>
            <person name="Haas M."/>
            <person name="Kono T."/>
            <person name="Macchietto M."/>
            <person name="Millas R."/>
            <person name="McGilp L."/>
            <person name="Shao M."/>
            <person name="Duquette J."/>
            <person name="Hirsch C.N."/>
            <person name="Kimball J."/>
        </authorList>
    </citation>
    <scope>NUCLEOTIDE SEQUENCE</scope>
    <source>
        <tissue evidence="3">Fresh leaf tissue</tissue>
    </source>
</reference>
<keyword evidence="1" id="KW-0732">Signal</keyword>
<evidence type="ECO:0000256" key="1">
    <source>
        <dbReference type="SAM" id="SignalP"/>
    </source>
</evidence>
<evidence type="ECO:0000259" key="2">
    <source>
        <dbReference type="Pfam" id="PF16845"/>
    </source>
</evidence>
<keyword evidence="4" id="KW-1185">Reference proteome</keyword>
<dbReference type="Pfam" id="PF16845">
    <property type="entry name" value="SQAPI"/>
    <property type="match status" value="1"/>
</dbReference>
<sequence>MSTRILLLVAVCAAAAGRVTAASAVGSWEQITNLNDQKIQELGRWAVVAENKRLADKTAALTYNRVYGAEKQVVAGGVSYDLHLVASSSAAMYGRYMARVYVQAGTNTRKLVSFEPTH</sequence>